<keyword evidence="3" id="KW-1185">Reference proteome</keyword>
<dbReference type="Proteomes" id="UP001163096">
    <property type="component" value="Chromosome"/>
</dbReference>
<proteinExistence type="predicted"/>
<dbReference type="Pfam" id="PF00535">
    <property type="entry name" value="Glycos_transf_2"/>
    <property type="match status" value="1"/>
</dbReference>
<dbReference type="PANTHER" id="PTHR10859">
    <property type="entry name" value="GLYCOSYL TRANSFERASE"/>
    <property type="match status" value="1"/>
</dbReference>
<evidence type="ECO:0000313" key="2">
    <source>
        <dbReference type="EMBL" id="WAI02058.1"/>
    </source>
</evidence>
<dbReference type="AlphaFoldDB" id="A0A9X9S5D5"/>
<dbReference type="KEGG" id="mou:OU421_04085"/>
<dbReference type="GO" id="GO:0006487">
    <property type="term" value="P:protein N-linked glycosylation"/>
    <property type="evidence" value="ECO:0007669"/>
    <property type="project" value="TreeGrafter"/>
</dbReference>
<feature type="domain" description="Glycosyltransferase 2-like" evidence="1">
    <location>
        <begin position="9"/>
        <end position="170"/>
    </location>
</feature>
<dbReference type="SUPFAM" id="SSF53448">
    <property type="entry name" value="Nucleotide-diphospho-sugar transferases"/>
    <property type="match status" value="1"/>
</dbReference>
<keyword evidence="2" id="KW-0328">Glycosyltransferase</keyword>
<dbReference type="InterPro" id="IPR029044">
    <property type="entry name" value="Nucleotide-diphossugar_trans"/>
</dbReference>
<protein>
    <submittedName>
        <fullName evidence="2">Glycosyltransferase</fullName>
        <ecNumber evidence="2">2.4.-.-</ecNumber>
    </submittedName>
</protein>
<dbReference type="RefSeq" id="WP_268187336.1">
    <property type="nucleotide sequence ID" value="NZ_CP113361.1"/>
</dbReference>
<evidence type="ECO:0000313" key="3">
    <source>
        <dbReference type="Proteomes" id="UP001163096"/>
    </source>
</evidence>
<evidence type="ECO:0000259" key="1">
    <source>
        <dbReference type="Pfam" id="PF00535"/>
    </source>
</evidence>
<dbReference type="EMBL" id="CP113361">
    <property type="protein sequence ID" value="WAI02058.1"/>
    <property type="molecule type" value="Genomic_DNA"/>
</dbReference>
<dbReference type="InterPro" id="IPR001173">
    <property type="entry name" value="Glyco_trans_2-like"/>
</dbReference>
<dbReference type="GeneID" id="76834253"/>
<gene>
    <name evidence="2" type="ORF">OU421_04085</name>
</gene>
<organism evidence="2 3">
    <name type="scientific">Methanogenium organophilum</name>
    <dbReference type="NCBI Taxonomy" id="2199"/>
    <lineage>
        <taxon>Archaea</taxon>
        <taxon>Methanobacteriati</taxon>
        <taxon>Methanobacteriota</taxon>
        <taxon>Stenosarchaea group</taxon>
        <taxon>Methanomicrobia</taxon>
        <taxon>Methanomicrobiales</taxon>
        <taxon>Methanomicrobiaceae</taxon>
        <taxon>Methanogenium</taxon>
    </lineage>
</organism>
<accession>A0A9X9S5D5</accession>
<name>A0A9X9S5D5_METOG</name>
<dbReference type="GO" id="GO:0016757">
    <property type="term" value="F:glycosyltransferase activity"/>
    <property type="evidence" value="ECO:0007669"/>
    <property type="project" value="UniProtKB-KW"/>
</dbReference>
<dbReference type="PANTHER" id="PTHR10859:SF91">
    <property type="entry name" value="DOLICHYL-PHOSPHATE BETA-GLUCOSYLTRANSFERASE"/>
    <property type="match status" value="1"/>
</dbReference>
<dbReference type="EC" id="2.4.-.-" evidence="2"/>
<sequence length="251" mass="27614">MTVSEEECTIIIPAYNEANRIGGLLKGFAAYRGPVIVVCDGDDDTAGVVRAFAQKHPSCRMDCREYPERLGKGGGVAAGLIEAETLYVGFMDADGSTTVPEMQRLFATLADTDGAIGSRWIEGACVPVRQSMGRQVQSRLFNIFVRIVFGLPYRDTQCGAKVFRTKVVQTVLPSVLSRGFEFDVELLWQMKKQGYEVREVPIRWKDQPDSRVSSTTGVAMLKGLVQVRLGRPVSVAEISQNEQSVTKTTPK</sequence>
<dbReference type="Gene3D" id="3.90.550.10">
    <property type="entry name" value="Spore Coat Polysaccharide Biosynthesis Protein SpsA, Chain A"/>
    <property type="match status" value="1"/>
</dbReference>
<reference evidence="2" key="1">
    <citation type="submission" date="2022-11" db="EMBL/GenBank/DDBJ databases">
        <title>Complete genome sequence of Methanogenium organophilum DSM 3596.</title>
        <authorList>
            <person name="Chen S.-C."/>
            <person name="Lai S.-J."/>
            <person name="You Y.-T."/>
        </authorList>
    </citation>
    <scope>NUCLEOTIDE SEQUENCE</scope>
    <source>
        <strain evidence="2">DSM 3596</strain>
    </source>
</reference>
<keyword evidence="2" id="KW-0808">Transferase</keyword>